<gene>
    <name evidence="1" type="ORF">D8780_12320</name>
</gene>
<comment type="caution">
    <text evidence="1">The sequence shown here is derived from an EMBL/GenBank/DDBJ whole genome shotgun (WGS) entry which is preliminary data.</text>
</comment>
<protein>
    <submittedName>
        <fullName evidence="1">Uncharacterized protein</fullName>
    </submittedName>
</protein>
<proteinExistence type="predicted"/>
<sequence length="90" mass="9165">MDAVQLASIPLHKKTGRRVLAISDDQVVHIGVAADGSDSALTQASFTLIEAAALAEAVLAGNPTAMTQPGAERMLAAALIITLRQIGSDG</sequence>
<evidence type="ECO:0000313" key="2">
    <source>
        <dbReference type="Proteomes" id="UP000281094"/>
    </source>
</evidence>
<name>A0A3L7JDZ2_9HYPH</name>
<accession>A0A3L7JDZ2</accession>
<dbReference type="RefSeq" id="WP_121645861.1">
    <property type="nucleotide sequence ID" value="NZ_RCWN01000001.1"/>
</dbReference>
<evidence type="ECO:0000313" key="1">
    <source>
        <dbReference type="EMBL" id="RLQ88893.1"/>
    </source>
</evidence>
<reference evidence="1 2" key="1">
    <citation type="submission" date="2018-10" db="EMBL/GenBank/DDBJ databases">
        <title>Notoacmeibacter sp. M2BS9Y-3-1, whole genome shotgun sequence.</title>
        <authorList>
            <person name="Tuo L."/>
        </authorList>
    </citation>
    <scope>NUCLEOTIDE SEQUENCE [LARGE SCALE GENOMIC DNA]</scope>
    <source>
        <strain evidence="1 2">M2BS9Y-3-1</strain>
    </source>
</reference>
<keyword evidence="2" id="KW-1185">Reference proteome</keyword>
<dbReference type="EMBL" id="RCWN01000001">
    <property type="protein sequence ID" value="RLQ88893.1"/>
    <property type="molecule type" value="Genomic_DNA"/>
</dbReference>
<dbReference type="AlphaFoldDB" id="A0A3L7JDZ2"/>
<dbReference type="Proteomes" id="UP000281094">
    <property type="component" value="Unassembled WGS sequence"/>
</dbReference>
<organism evidence="1 2">
    <name type="scientific">Notoacmeibacter ruber</name>
    <dbReference type="NCBI Taxonomy" id="2670375"/>
    <lineage>
        <taxon>Bacteria</taxon>
        <taxon>Pseudomonadati</taxon>
        <taxon>Pseudomonadota</taxon>
        <taxon>Alphaproteobacteria</taxon>
        <taxon>Hyphomicrobiales</taxon>
        <taxon>Notoacmeibacteraceae</taxon>
        <taxon>Notoacmeibacter</taxon>
    </lineage>
</organism>